<dbReference type="Gene3D" id="3.10.310.50">
    <property type="match status" value="1"/>
</dbReference>
<accession>A0ABU1K8B0</accession>
<comment type="caution">
    <text evidence="2">The sequence shown here is derived from an EMBL/GenBank/DDBJ whole genome shotgun (WGS) entry which is preliminary data.</text>
</comment>
<evidence type="ECO:0000259" key="1">
    <source>
        <dbReference type="Pfam" id="PF04536"/>
    </source>
</evidence>
<reference evidence="2 3" key="1">
    <citation type="submission" date="2023-07" db="EMBL/GenBank/DDBJ databases">
        <title>Genomic Encyclopedia of Type Strains, Phase IV (KMG-IV): sequencing the most valuable type-strain genomes for metagenomic binning, comparative biology and taxonomic classification.</title>
        <authorList>
            <person name="Goeker M."/>
        </authorList>
    </citation>
    <scope>NUCLEOTIDE SEQUENCE [LARGE SCALE GENOMIC DNA]</scope>
    <source>
        <strain evidence="2 3">DSM 102814</strain>
    </source>
</reference>
<dbReference type="InterPro" id="IPR007621">
    <property type="entry name" value="TPM_dom"/>
</dbReference>
<protein>
    <submittedName>
        <fullName evidence="2">Membrane protein</fullName>
    </submittedName>
</protein>
<dbReference type="PANTHER" id="PTHR30373:SF8">
    <property type="entry name" value="BLL7265 PROTEIN"/>
    <property type="match status" value="1"/>
</dbReference>
<feature type="domain" description="TPM" evidence="1">
    <location>
        <begin position="5"/>
        <end position="122"/>
    </location>
</feature>
<sequence>MASTQEFINKTDEQEIVAAIREAENKTSGEIRVHIERTCTIDIFDRAKTIFHELKIDNTKLENGVLIYLAVEDHKFYIMGDRGIDKVVPPNFWESTKDIMQSHFRKGEFKKGLVEGIHKAGEQLKKHFPLADDDINELSDQISRG</sequence>
<organism evidence="2 3">
    <name type="scientific">Mesonia maritima</name>
    <dbReference type="NCBI Taxonomy" id="1793873"/>
    <lineage>
        <taxon>Bacteria</taxon>
        <taxon>Pseudomonadati</taxon>
        <taxon>Bacteroidota</taxon>
        <taxon>Flavobacteriia</taxon>
        <taxon>Flavobacteriales</taxon>
        <taxon>Flavobacteriaceae</taxon>
        <taxon>Mesonia</taxon>
    </lineage>
</organism>
<evidence type="ECO:0000313" key="3">
    <source>
        <dbReference type="Proteomes" id="UP001257659"/>
    </source>
</evidence>
<dbReference type="PANTHER" id="PTHR30373">
    <property type="entry name" value="UPF0603 PROTEIN YGCG"/>
    <property type="match status" value="1"/>
</dbReference>
<dbReference type="RefSeq" id="WP_309729672.1">
    <property type="nucleotide sequence ID" value="NZ_JAVDQA010000008.1"/>
</dbReference>
<name>A0ABU1K8B0_9FLAO</name>
<dbReference type="EMBL" id="JAVDQA010000008">
    <property type="protein sequence ID" value="MDR6301844.1"/>
    <property type="molecule type" value="Genomic_DNA"/>
</dbReference>
<proteinExistence type="predicted"/>
<dbReference type="Pfam" id="PF04536">
    <property type="entry name" value="TPM_phosphatase"/>
    <property type="match status" value="1"/>
</dbReference>
<gene>
    <name evidence="2" type="ORF">GGR31_002516</name>
</gene>
<keyword evidence="3" id="KW-1185">Reference proteome</keyword>
<evidence type="ECO:0000313" key="2">
    <source>
        <dbReference type="EMBL" id="MDR6301844.1"/>
    </source>
</evidence>
<dbReference type="Proteomes" id="UP001257659">
    <property type="component" value="Unassembled WGS sequence"/>
</dbReference>